<dbReference type="EMBL" id="VSRR010011462">
    <property type="protein sequence ID" value="MPC53217.1"/>
    <property type="molecule type" value="Genomic_DNA"/>
</dbReference>
<proteinExistence type="predicted"/>
<keyword evidence="3" id="KW-1185">Reference proteome</keyword>
<sequence>MMALDTTTNHAVHPLAYLLFPLLHTRSHSLTVDRSSKAKLNPLYMKQDLMSGEGREPPEAAPLRQESEVQDGRGQLAKADPVQIRDS</sequence>
<evidence type="ECO:0000313" key="3">
    <source>
        <dbReference type="Proteomes" id="UP000324222"/>
    </source>
</evidence>
<gene>
    <name evidence="2" type="ORF">E2C01_047106</name>
</gene>
<evidence type="ECO:0000313" key="2">
    <source>
        <dbReference type="EMBL" id="MPC53217.1"/>
    </source>
</evidence>
<feature type="region of interest" description="Disordered" evidence="1">
    <location>
        <begin position="49"/>
        <end position="87"/>
    </location>
</feature>
<evidence type="ECO:0000256" key="1">
    <source>
        <dbReference type="SAM" id="MobiDB-lite"/>
    </source>
</evidence>
<dbReference type="Proteomes" id="UP000324222">
    <property type="component" value="Unassembled WGS sequence"/>
</dbReference>
<dbReference type="AlphaFoldDB" id="A0A5B7G6M6"/>
<name>A0A5B7G6M6_PORTR</name>
<accession>A0A5B7G6M6</accession>
<reference evidence="2 3" key="1">
    <citation type="submission" date="2019-05" db="EMBL/GenBank/DDBJ databases">
        <title>Another draft genome of Portunus trituberculatus and its Hox gene families provides insights of decapod evolution.</title>
        <authorList>
            <person name="Jeong J.-H."/>
            <person name="Song I."/>
            <person name="Kim S."/>
            <person name="Choi T."/>
            <person name="Kim D."/>
            <person name="Ryu S."/>
            <person name="Kim W."/>
        </authorList>
    </citation>
    <scope>NUCLEOTIDE SEQUENCE [LARGE SCALE GENOMIC DNA]</scope>
    <source>
        <tissue evidence="2">Muscle</tissue>
    </source>
</reference>
<protein>
    <submittedName>
        <fullName evidence="2">Uncharacterized protein</fullName>
    </submittedName>
</protein>
<comment type="caution">
    <text evidence="2">The sequence shown here is derived from an EMBL/GenBank/DDBJ whole genome shotgun (WGS) entry which is preliminary data.</text>
</comment>
<organism evidence="2 3">
    <name type="scientific">Portunus trituberculatus</name>
    <name type="common">Swimming crab</name>
    <name type="synonym">Neptunus trituberculatus</name>
    <dbReference type="NCBI Taxonomy" id="210409"/>
    <lineage>
        <taxon>Eukaryota</taxon>
        <taxon>Metazoa</taxon>
        <taxon>Ecdysozoa</taxon>
        <taxon>Arthropoda</taxon>
        <taxon>Crustacea</taxon>
        <taxon>Multicrustacea</taxon>
        <taxon>Malacostraca</taxon>
        <taxon>Eumalacostraca</taxon>
        <taxon>Eucarida</taxon>
        <taxon>Decapoda</taxon>
        <taxon>Pleocyemata</taxon>
        <taxon>Brachyura</taxon>
        <taxon>Eubrachyura</taxon>
        <taxon>Portunoidea</taxon>
        <taxon>Portunidae</taxon>
        <taxon>Portuninae</taxon>
        <taxon>Portunus</taxon>
    </lineage>
</organism>